<evidence type="ECO:0000313" key="1">
    <source>
        <dbReference type="EMBL" id="NUV78330.1"/>
    </source>
</evidence>
<feature type="non-terminal residue" evidence="1">
    <location>
        <position position="1"/>
    </location>
</feature>
<organism evidence="1 2">
    <name type="scientific">Streptomyces fungicidicus</name>
    <dbReference type="NCBI Taxonomy" id="68203"/>
    <lineage>
        <taxon>Bacteria</taxon>
        <taxon>Bacillati</taxon>
        <taxon>Actinomycetota</taxon>
        <taxon>Actinomycetes</taxon>
        <taxon>Kitasatosporales</taxon>
        <taxon>Streptomycetaceae</taxon>
        <taxon>Streptomyces</taxon>
    </lineage>
</organism>
<accession>A0ACC7Y9R2</accession>
<protein>
    <submittedName>
        <fullName evidence="1">AMP-binding protein</fullName>
    </submittedName>
</protein>
<dbReference type="Proteomes" id="UP000556843">
    <property type="component" value="Unassembled WGS sequence"/>
</dbReference>
<evidence type="ECO:0000313" key="2">
    <source>
        <dbReference type="Proteomes" id="UP000556843"/>
    </source>
</evidence>
<name>A0ACC7Y9R2_9ACTN</name>
<gene>
    <name evidence="1" type="ORF">G6W56_30580</name>
</gene>
<sequence>LLARSRTELVLTDRDLATVAGVPALPVDTEPASSGRAPAPVHPDGLAYVMYTSGSTGRPKGVAITHADITALAADTRWHNGAHRHLLFHSPHSFDAATYEIWAALLNGHTLTVADREITAPVVREAVASGVTAVFLTKALFDLLAEEDPGCFTGLQEVWTGGEAASPTAMARVQATNPDLTVVHVYGPTETTTFAISGPLTPADTAQNPVPLGLPMDNTQAYVLDTSLTPVPVGVPGELYLGGTGLARGYDGQPALTATRFIPDPHHPGARLYRTGDLVTRHPDGRLHFLGRTDTQVKIRGHRIEPAETEA</sequence>
<comment type="caution">
    <text evidence="1">The sequence shown here is derived from an EMBL/GenBank/DDBJ whole genome shotgun (WGS) entry which is preliminary data.</text>
</comment>
<dbReference type="EMBL" id="JAANNW010000089">
    <property type="protein sequence ID" value="NUV78330.1"/>
    <property type="molecule type" value="Genomic_DNA"/>
</dbReference>
<feature type="non-terminal residue" evidence="1">
    <location>
        <position position="311"/>
    </location>
</feature>
<proteinExistence type="predicted"/>
<reference evidence="1" key="1">
    <citation type="submission" date="2020-03" db="EMBL/GenBank/DDBJ databases">
        <title>Complete genome sequence of sixteen Streptomyces strains facilitates identification of candidate genes involved in plant growth-promotion in grain legumes and cereals.</title>
        <authorList>
            <person name="Gopalakrishnan S."/>
            <person name="Thakur V."/>
            <person name="Saxena R."/>
            <person name="Vadlamudi S."/>
            <person name="Purohit S."/>
            <person name="Kumar V."/>
            <person name="Rathore A."/>
            <person name="Chitikineni A."/>
            <person name="Varshney R.K."/>
        </authorList>
    </citation>
    <scope>NUCLEOTIDE SEQUENCE</scope>
    <source>
        <strain evidence="1">CAI-93</strain>
    </source>
</reference>
<keyword evidence="2" id="KW-1185">Reference proteome</keyword>